<evidence type="ECO:0000313" key="1">
    <source>
        <dbReference type="EMBL" id="REE28011.1"/>
    </source>
</evidence>
<comment type="caution">
    <text evidence="1">The sequence shown here is derived from an EMBL/GenBank/DDBJ whole genome shotgun (WGS) entry which is preliminary data.</text>
</comment>
<dbReference type="Proteomes" id="UP000256919">
    <property type="component" value="Unassembled WGS sequence"/>
</dbReference>
<keyword evidence="2" id="KW-1185">Reference proteome</keyword>
<gene>
    <name evidence="1" type="ORF">DFQ09_101853</name>
</gene>
<dbReference type="RefSeq" id="WP_115808386.1">
    <property type="nucleotide sequence ID" value="NZ_QREI01000001.1"/>
</dbReference>
<protein>
    <submittedName>
        <fullName evidence="1">Uncharacterized protein</fullName>
    </submittedName>
</protein>
<reference evidence="1 2" key="1">
    <citation type="submission" date="2018-07" db="EMBL/GenBank/DDBJ databases">
        <title>Genomic Encyclopedia of Type Strains, Phase III (KMG-III): the genomes of soil and plant-associated and newly described type strains.</title>
        <authorList>
            <person name="Whitman W."/>
        </authorList>
    </citation>
    <scope>NUCLEOTIDE SEQUENCE [LARGE SCALE GENOMIC DNA]</scope>
    <source>
        <strain evidence="1 2">CECT 7948</strain>
    </source>
</reference>
<dbReference type="OrthoDB" id="9759819at2"/>
<dbReference type="AlphaFoldDB" id="A0A3D9N4Y7"/>
<evidence type="ECO:0000313" key="2">
    <source>
        <dbReference type="Proteomes" id="UP000256919"/>
    </source>
</evidence>
<sequence>MLENGIKKRGGDELGKTIIFAKNRKHAQFLKDTFMDLDKEQFRLVQFIISLIGLSLEKLDAAFAIFINDYKLNAVQIEFLDTIKKILTS</sequence>
<organism evidence="1 2">
    <name type="scientific">Winogradskyella pacifica</name>
    <dbReference type="NCBI Taxonomy" id="664642"/>
    <lineage>
        <taxon>Bacteria</taxon>
        <taxon>Pseudomonadati</taxon>
        <taxon>Bacteroidota</taxon>
        <taxon>Flavobacteriia</taxon>
        <taxon>Flavobacteriales</taxon>
        <taxon>Flavobacteriaceae</taxon>
        <taxon>Winogradskyella</taxon>
    </lineage>
</organism>
<name>A0A3D9N4Y7_9FLAO</name>
<accession>A0A3D9N4Y7</accession>
<proteinExistence type="predicted"/>
<dbReference type="EMBL" id="QREI01000001">
    <property type="protein sequence ID" value="REE28011.1"/>
    <property type="molecule type" value="Genomic_DNA"/>
</dbReference>